<evidence type="ECO:0000313" key="2">
    <source>
        <dbReference type="EMBL" id="MDA3629330.1"/>
    </source>
</evidence>
<accession>A0ABT4V5T0</accession>
<proteinExistence type="predicted"/>
<protein>
    <submittedName>
        <fullName evidence="2">Helix-turn-helix domain-containing protein</fullName>
    </submittedName>
</protein>
<name>A0ABT4V5T0_9PSEU</name>
<evidence type="ECO:0000313" key="3">
    <source>
        <dbReference type="Proteomes" id="UP001210380"/>
    </source>
</evidence>
<organism evidence="2 3">
    <name type="scientific">Saccharopolyspora oryzae</name>
    <dbReference type="NCBI Taxonomy" id="2997343"/>
    <lineage>
        <taxon>Bacteria</taxon>
        <taxon>Bacillati</taxon>
        <taxon>Actinomycetota</taxon>
        <taxon>Actinomycetes</taxon>
        <taxon>Pseudonocardiales</taxon>
        <taxon>Pseudonocardiaceae</taxon>
        <taxon>Saccharopolyspora</taxon>
    </lineage>
</organism>
<dbReference type="RefSeq" id="WP_270952336.1">
    <property type="nucleotide sequence ID" value="NZ_JAQGLA010000065.1"/>
</dbReference>
<dbReference type="EMBL" id="JAQGLA010000065">
    <property type="protein sequence ID" value="MDA3629330.1"/>
    <property type="molecule type" value="Genomic_DNA"/>
</dbReference>
<evidence type="ECO:0000259" key="1">
    <source>
        <dbReference type="Pfam" id="PF13556"/>
    </source>
</evidence>
<dbReference type="InterPro" id="IPR025736">
    <property type="entry name" value="PucR_C-HTH_dom"/>
</dbReference>
<comment type="caution">
    <text evidence="2">The sequence shown here is derived from an EMBL/GenBank/DDBJ whole genome shotgun (WGS) entry which is preliminary data.</text>
</comment>
<dbReference type="Gene3D" id="1.10.10.2840">
    <property type="entry name" value="PucR C-terminal helix-turn-helix domain"/>
    <property type="match status" value="1"/>
</dbReference>
<gene>
    <name evidence="2" type="ORF">OU415_28140</name>
</gene>
<dbReference type="InterPro" id="IPR051448">
    <property type="entry name" value="CdaR-like_regulators"/>
</dbReference>
<dbReference type="InterPro" id="IPR042070">
    <property type="entry name" value="PucR_C-HTH_sf"/>
</dbReference>
<dbReference type="PANTHER" id="PTHR33744:SF7">
    <property type="entry name" value="PUCR FAMILY TRANSCRIPTIONAL REGULATOR"/>
    <property type="match status" value="1"/>
</dbReference>
<feature type="domain" description="PucR C-terminal helix-turn-helix" evidence="1">
    <location>
        <begin position="308"/>
        <end position="362"/>
    </location>
</feature>
<dbReference type="Proteomes" id="UP001210380">
    <property type="component" value="Unassembled WGS sequence"/>
</dbReference>
<keyword evidence="3" id="KW-1185">Reference proteome</keyword>
<dbReference type="PANTHER" id="PTHR33744">
    <property type="entry name" value="CARBOHYDRATE DIACID REGULATOR"/>
    <property type="match status" value="1"/>
</dbReference>
<sequence>MPTGDEQLRISELASDALSMFRGIAFFDGLSESAANADALVRSAALLAECPVGAQWASGTVIRYGALGDLLDDGCPATSTTSEPAVWVERGGTAEHPLDSLLLDRLQHALRVAVPRSATGPRLGHPGLLEVVLSDKERREDRVRAVGLLGLDSSRKVRALALSTTSSKDAVELVARICPGRLVHSVAVGNLTAVLLQDDSDDRRLAEDLHSAIVAEHPMAHTGADGARGPWVGIGDRMSVYAAPASWKQARRALRFASSTGYGRRAVSYGRLGSLELLAELPLKRLLNDPDAARINAIATSPAGEQEVATLEAYCVFGSLRRTAEEMHVHHSTVAARLAHLEAEMGWDLADPMDRFKATLVLMVRRVTLSSTELAASEVFGET</sequence>
<reference evidence="2 3" key="1">
    <citation type="submission" date="2022-11" db="EMBL/GenBank/DDBJ databases">
        <title>Draft genome sequence of Saccharopolyspora sp. WRP15-2 isolated from rhizosphere soils of wild rice in Thailand.</title>
        <authorList>
            <person name="Duangmal K."/>
            <person name="Kammanee S."/>
            <person name="Muangham S."/>
        </authorList>
    </citation>
    <scope>NUCLEOTIDE SEQUENCE [LARGE SCALE GENOMIC DNA]</scope>
    <source>
        <strain evidence="2 3">WRP15-2</strain>
    </source>
</reference>
<dbReference type="Pfam" id="PF13556">
    <property type="entry name" value="HTH_30"/>
    <property type="match status" value="1"/>
</dbReference>